<dbReference type="Gene3D" id="2.60.120.260">
    <property type="entry name" value="Galactose-binding domain-like"/>
    <property type="match status" value="1"/>
</dbReference>
<evidence type="ECO:0000256" key="9">
    <source>
        <dbReference type="ARBA" id="ARBA00023316"/>
    </source>
</evidence>
<dbReference type="Gene3D" id="2.70.98.10">
    <property type="match status" value="1"/>
</dbReference>
<evidence type="ECO:0000256" key="12">
    <source>
        <dbReference type="PIRSR" id="PIRSR011794-1"/>
    </source>
</evidence>
<feature type="domain" description="Rhamnogalacturonan lyase" evidence="14">
    <location>
        <begin position="361"/>
        <end position="524"/>
    </location>
</feature>
<dbReference type="InterPro" id="IPR015364">
    <property type="entry name" value="RhgB_N"/>
</dbReference>
<dbReference type="SUPFAM" id="SSF74650">
    <property type="entry name" value="Galactose mutarotase-like"/>
    <property type="match status" value="1"/>
</dbReference>
<dbReference type="SUPFAM" id="SSF49785">
    <property type="entry name" value="Galactose-binding domain-like"/>
    <property type="match status" value="1"/>
</dbReference>
<dbReference type="Gene3D" id="2.60.40.1120">
    <property type="entry name" value="Carboxypeptidase-like, regulatory domain"/>
    <property type="match status" value="1"/>
</dbReference>
<evidence type="ECO:0000256" key="6">
    <source>
        <dbReference type="ARBA" id="ARBA00023157"/>
    </source>
</evidence>
<dbReference type="PANTHER" id="PTHR36574">
    <property type="entry name" value="RHAMNOGALACTURONATE LYASE-RELATED"/>
    <property type="match status" value="1"/>
</dbReference>
<evidence type="ECO:0000313" key="17">
    <source>
        <dbReference type="Proteomes" id="UP001149163"/>
    </source>
</evidence>
<dbReference type="FunFam" id="2.70.98.10:FF:000020">
    <property type="entry name" value="Rhamnogalacturonate lyase A"/>
    <property type="match status" value="1"/>
</dbReference>
<dbReference type="GeneID" id="81430515"/>
<keyword evidence="6 12" id="KW-1015">Disulfide bond</keyword>
<dbReference type="CDD" id="cd10320">
    <property type="entry name" value="RGL4_N"/>
    <property type="match status" value="1"/>
</dbReference>
<feature type="disulfide bond" evidence="12">
    <location>
        <begin position="184"/>
        <end position="193"/>
    </location>
</feature>
<dbReference type="EMBL" id="JAPQKN010000007">
    <property type="protein sequence ID" value="KAJ5152737.1"/>
    <property type="molecule type" value="Genomic_DNA"/>
</dbReference>
<dbReference type="InterPro" id="IPR029413">
    <property type="entry name" value="RG-lyase_II"/>
</dbReference>
<dbReference type="GO" id="GO:0005576">
    <property type="term" value="C:extracellular region"/>
    <property type="evidence" value="ECO:0007669"/>
    <property type="project" value="UniProtKB-SubCell"/>
</dbReference>
<evidence type="ECO:0000256" key="7">
    <source>
        <dbReference type="ARBA" id="ARBA00023239"/>
    </source>
</evidence>
<evidence type="ECO:0000256" key="10">
    <source>
        <dbReference type="ARBA" id="ARBA00023326"/>
    </source>
</evidence>
<organism evidence="16 17">
    <name type="scientific">Penicillium canariense</name>
    <dbReference type="NCBI Taxonomy" id="189055"/>
    <lineage>
        <taxon>Eukaryota</taxon>
        <taxon>Fungi</taxon>
        <taxon>Dikarya</taxon>
        <taxon>Ascomycota</taxon>
        <taxon>Pezizomycotina</taxon>
        <taxon>Eurotiomycetes</taxon>
        <taxon>Eurotiomycetidae</taxon>
        <taxon>Eurotiales</taxon>
        <taxon>Aspergillaceae</taxon>
        <taxon>Penicillium</taxon>
    </lineage>
</organism>
<dbReference type="EC" id="4.2.2.23" evidence="11"/>
<dbReference type="FunFam" id="2.60.40.1120:FF:000017">
    <property type="entry name" value="Rhamnogalacturonate lyase A"/>
    <property type="match status" value="1"/>
</dbReference>
<comment type="caution">
    <text evidence="16">The sequence shown here is derived from an EMBL/GenBank/DDBJ whole genome shotgun (WGS) entry which is preliminary data.</text>
</comment>
<keyword evidence="8 11" id="KW-0119">Carbohydrate metabolism</keyword>
<evidence type="ECO:0000256" key="4">
    <source>
        <dbReference type="ARBA" id="ARBA00022525"/>
    </source>
</evidence>
<name>A0A9W9LFV0_9EURO</name>
<evidence type="ECO:0000259" key="13">
    <source>
        <dbReference type="Pfam" id="PF09284"/>
    </source>
</evidence>
<dbReference type="GO" id="GO:0071555">
    <property type="term" value="P:cell wall organization"/>
    <property type="evidence" value="ECO:0007669"/>
    <property type="project" value="UniProtKB-UniRule"/>
</dbReference>
<dbReference type="OrthoDB" id="114708at2759"/>
<feature type="chain" id="PRO_5041032950" description="Rhamnogalacturonate lyase" evidence="11">
    <location>
        <begin position="21"/>
        <end position="542"/>
    </location>
</feature>
<keyword evidence="4 11" id="KW-0964">Secreted</keyword>
<evidence type="ECO:0000256" key="2">
    <source>
        <dbReference type="ARBA" id="ARBA00004613"/>
    </source>
</evidence>
<evidence type="ECO:0000313" key="16">
    <source>
        <dbReference type="EMBL" id="KAJ5152737.1"/>
    </source>
</evidence>
<evidence type="ECO:0000256" key="5">
    <source>
        <dbReference type="ARBA" id="ARBA00022729"/>
    </source>
</evidence>
<dbReference type="SUPFAM" id="SSF49452">
    <property type="entry name" value="Starch-binding domain-like"/>
    <property type="match status" value="1"/>
</dbReference>
<evidence type="ECO:0000256" key="3">
    <source>
        <dbReference type="ARBA" id="ARBA00010418"/>
    </source>
</evidence>
<proteinExistence type="inferred from homology"/>
<dbReference type="Pfam" id="PF14683">
    <property type="entry name" value="CBM-like"/>
    <property type="match status" value="1"/>
</dbReference>
<keyword evidence="5 11" id="KW-0732">Signal</keyword>
<dbReference type="FunFam" id="2.60.120.260:FF:000102">
    <property type="entry name" value="Rhamnogalacturonate lyase A"/>
    <property type="match status" value="1"/>
</dbReference>
<dbReference type="Pfam" id="PF09284">
    <property type="entry name" value="RhgB_N"/>
    <property type="match status" value="1"/>
</dbReference>
<dbReference type="Pfam" id="PF14686">
    <property type="entry name" value="fn3_3"/>
    <property type="match status" value="1"/>
</dbReference>
<keyword evidence="7 11" id="KW-0456">Lyase</keyword>
<evidence type="ECO:0000259" key="14">
    <source>
        <dbReference type="Pfam" id="PF14683"/>
    </source>
</evidence>
<keyword evidence="9 11" id="KW-0961">Cell wall biogenesis/degradation</keyword>
<dbReference type="GO" id="GO:0045490">
    <property type="term" value="P:pectin catabolic process"/>
    <property type="evidence" value="ECO:0007669"/>
    <property type="project" value="TreeGrafter"/>
</dbReference>
<keyword evidence="17" id="KW-1185">Reference proteome</keyword>
<dbReference type="InterPro" id="IPR016590">
    <property type="entry name" value="Rhamnogalacturonase_B"/>
</dbReference>
<keyword evidence="10 11" id="KW-0624">Polysaccharide degradation</keyword>
<sequence>MFFSGVVLASLALWGKAVDAAFGLTTNTASYVVDAGSTNPLKFTVNRANCDITSINYYGSELQYQSTGSHIGSGLGSATVTATQSGDYIKITCETDTLTHYYVAHGGDPIIYMATYTTAEPSVGELRYIARLNADLLPNEEPFGVVSNIDGGTAIEGSDVFLVGDETRSKFYSSQRFIDDQRHCVSGSAHRVCMILNQYETSAGGPFHRDINTNNVGSYTGLYWYMNSGHVQTESYRQGLHGPYLMYFSRSGTPSTDIDTSFFADLSITGYVPTSGRGYVSGTASGADSSFDWVIHWYNTAAQYWTYTSSSGSFTSPAMKPGTYTMIYYQGEYPVATSSVTVTAGSTTSKSISGSVTTGTTLFKIGEWDGQPTNFLNADLQLRMHPSDARMSSWSPGTYTVGSSSEGSFPMAIFKAVNSPITIKFTATSSQTGAATLRIGTTLSFAGGRPQVTVNSYTGSAPSAPTNLNSRGVTRGAYRGLGNVYDVAIPSGTIVAGTNTITISVISGSSGDEFLSPNFEYGNVVLTWNENIQIFDCVELFR</sequence>
<dbReference type="Proteomes" id="UP001149163">
    <property type="component" value="Unassembled WGS sequence"/>
</dbReference>
<evidence type="ECO:0000256" key="8">
    <source>
        <dbReference type="ARBA" id="ARBA00023277"/>
    </source>
</evidence>
<dbReference type="GO" id="GO:0030246">
    <property type="term" value="F:carbohydrate binding"/>
    <property type="evidence" value="ECO:0007669"/>
    <property type="project" value="UniProtKB-UniRule"/>
</dbReference>
<dbReference type="InterPro" id="IPR013784">
    <property type="entry name" value="Carb-bd-like_fold"/>
</dbReference>
<gene>
    <name evidence="16" type="ORF">N7482_009215</name>
</gene>
<dbReference type="RefSeq" id="XP_056539045.1">
    <property type="nucleotide sequence ID" value="XM_056691339.1"/>
</dbReference>
<accession>A0A9W9LFV0</accession>
<dbReference type="PIRSF" id="PIRSF011794">
    <property type="entry name" value="Rhamnogalacturonase_B"/>
    <property type="match status" value="1"/>
</dbReference>
<dbReference type="InterPro" id="IPR011013">
    <property type="entry name" value="Gal_mutarotase_sf_dom"/>
</dbReference>
<dbReference type="PANTHER" id="PTHR36574:SF1">
    <property type="entry name" value="RHAMNOGALACTURONATE LYASE-RELATED"/>
    <property type="match status" value="1"/>
</dbReference>
<reference evidence="16" key="1">
    <citation type="submission" date="2022-11" db="EMBL/GenBank/DDBJ databases">
        <authorList>
            <person name="Petersen C."/>
        </authorList>
    </citation>
    <scope>NUCLEOTIDE SEQUENCE</scope>
    <source>
        <strain evidence="16">IBT 26290</strain>
    </source>
</reference>
<protein>
    <recommendedName>
        <fullName evidence="11">Rhamnogalacturonate lyase</fullName>
        <ecNumber evidence="11">4.2.2.23</ecNumber>
    </recommendedName>
</protein>
<reference evidence="16" key="2">
    <citation type="journal article" date="2023" name="IMA Fungus">
        <title>Comparative genomic study of the Penicillium genus elucidates a diverse pangenome and 15 lateral gene transfer events.</title>
        <authorList>
            <person name="Petersen C."/>
            <person name="Sorensen T."/>
            <person name="Nielsen M.R."/>
            <person name="Sondergaard T.E."/>
            <person name="Sorensen J.L."/>
            <person name="Fitzpatrick D.A."/>
            <person name="Frisvad J.C."/>
            <person name="Nielsen K.L."/>
        </authorList>
    </citation>
    <scope>NUCLEOTIDE SEQUENCE</scope>
    <source>
        <strain evidence="16">IBT 26290</strain>
    </source>
</reference>
<comment type="similarity">
    <text evidence="3 11">Belongs to the polysaccharide lyase 4 family.</text>
</comment>
<feature type="domain" description="Rhamnogalacturonase B N-terminal" evidence="13">
    <location>
        <begin position="22"/>
        <end position="270"/>
    </location>
</feature>
<dbReference type="CDD" id="cd10317">
    <property type="entry name" value="RGL4_C"/>
    <property type="match status" value="1"/>
</dbReference>
<dbReference type="CDD" id="cd10316">
    <property type="entry name" value="RGL4_M"/>
    <property type="match status" value="1"/>
</dbReference>
<comment type="subcellular location">
    <subcellularLocation>
        <location evidence="2 11">Secreted</location>
    </subcellularLocation>
</comment>
<dbReference type="InterPro" id="IPR008979">
    <property type="entry name" value="Galactose-bd-like_sf"/>
</dbReference>
<dbReference type="InterPro" id="IPR014718">
    <property type="entry name" value="GH-type_carb-bd"/>
</dbReference>
<feature type="domain" description="Rhamnogalacturonan lyase" evidence="15">
    <location>
        <begin position="276"/>
        <end position="349"/>
    </location>
</feature>
<feature type="signal peptide" evidence="11">
    <location>
        <begin position="1"/>
        <end position="20"/>
    </location>
</feature>
<feature type="disulfide bond" evidence="12">
    <location>
        <begin position="50"/>
        <end position="93"/>
    </location>
</feature>
<comment type="catalytic activity">
    <reaction evidence="1 11">
        <text>Endotype eliminative cleavage of L-alpha-rhamnopyranosyl-(1-&gt;4)-alpha-D-galactopyranosyluronic acid bonds of rhamnogalacturonan I domains in ramified hairy regions of pectin leaving L-rhamnopyranose at the reducing end and 4-deoxy-4,5-unsaturated D-galactopyranosyluronic acid at the non-reducing end.</text>
        <dbReference type="EC" id="4.2.2.23"/>
    </reaction>
</comment>
<evidence type="ECO:0000256" key="11">
    <source>
        <dbReference type="PIRNR" id="PIRNR011794"/>
    </source>
</evidence>
<dbReference type="AlphaFoldDB" id="A0A9W9LFV0"/>
<dbReference type="GO" id="GO:0102210">
    <property type="term" value="F:rhamnogalacturonan endolyase activity"/>
    <property type="evidence" value="ECO:0007669"/>
    <property type="project" value="UniProtKB-UniRule"/>
</dbReference>
<dbReference type="InterPro" id="IPR029411">
    <property type="entry name" value="RG-lyase_III"/>
</dbReference>
<evidence type="ECO:0000256" key="1">
    <source>
        <dbReference type="ARBA" id="ARBA00001324"/>
    </source>
</evidence>
<evidence type="ECO:0000259" key="15">
    <source>
        <dbReference type="Pfam" id="PF14686"/>
    </source>
</evidence>